<feature type="signal peptide" evidence="1">
    <location>
        <begin position="1"/>
        <end position="23"/>
    </location>
</feature>
<feature type="chain" id="PRO_5046614588" evidence="1">
    <location>
        <begin position="24"/>
        <end position="283"/>
    </location>
</feature>
<accession>A0ABQ6X3Q2</accession>
<keyword evidence="3" id="KW-1185">Reference proteome</keyword>
<evidence type="ECO:0000256" key="1">
    <source>
        <dbReference type="SAM" id="SignalP"/>
    </source>
</evidence>
<gene>
    <name evidence="2" type="ORF">BDV36DRAFT_290033</name>
</gene>
<keyword evidence="1" id="KW-0732">Signal</keyword>
<reference evidence="2 3" key="1">
    <citation type="submission" date="2019-04" db="EMBL/GenBank/DDBJ databases">
        <authorList>
            <consortium name="DOE Joint Genome Institute"/>
            <person name="Mondo S."/>
            <person name="Kjaerbolling I."/>
            <person name="Vesth T."/>
            <person name="Frisvad J.C."/>
            <person name="Nybo J.L."/>
            <person name="Theobald S."/>
            <person name="Kildgaard S."/>
            <person name="Isbrandt T."/>
            <person name="Kuo A."/>
            <person name="Sato A."/>
            <person name="Lyhne E.K."/>
            <person name="Kogle M.E."/>
            <person name="Wiebenga A."/>
            <person name="Kun R.S."/>
            <person name="Lubbers R.J."/>
            <person name="Makela M.R."/>
            <person name="Barry K."/>
            <person name="Chovatia M."/>
            <person name="Clum A."/>
            <person name="Daum C."/>
            <person name="Haridas S."/>
            <person name="He G."/>
            <person name="LaButti K."/>
            <person name="Lipzen A."/>
            <person name="Riley R."/>
            <person name="Salamov A."/>
            <person name="Simmons B.A."/>
            <person name="Magnuson J.K."/>
            <person name="Henrissat B."/>
            <person name="Mortensen U.H."/>
            <person name="Larsen T.O."/>
            <person name="Devries R.P."/>
            <person name="Grigoriev I.V."/>
            <person name="Machida M."/>
            <person name="Baker S.E."/>
            <person name="Andersen M.R."/>
            <person name="Cantor M.N."/>
            <person name="Hua S.X."/>
        </authorList>
    </citation>
    <scope>NUCLEOTIDE SEQUENCE [LARGE SCALE GENOMIC DNA]</scope>
    <source>
        <strain evidence="2 3">CBS 117616</strain>
    </source>
</reference>
<proteinExistence type="predicted"/>
<protein>
    <submittedName>
        <fullName evidence="2">Uncharacterized protein</fullName>
    </submittedName>
</protein>
<name>A0ABQ6X3Q2_9EURO</name>
<organism evidence="2 3">
    <name type="scientific">Aspergillus pseudocaelatus</name>
    <dbReference type="NCBI Taxonomy" id="1825620"/>
    <lineage>
        <taxon>Eukaryota</taxon>
        <taxon>Fungi</taxon>
        <taxon>Dikarya</taxon>
        <taxon>Ascomycota</taxon>
        <taxon>Pezizomycotina</taxon>
        <taxon>Eurotiomycetes</taxon>
        <taxon>Eurotiomycetidae</taxon>
        <taxon>Eurotiales</taxon>
        <taxon>Aspergillaceae</taxon>
        <taxon>Aspergillus</taxon>
        <taxon>Aspergillus subgen. Circumdati</taxon>
    </lineage>
</organism>
<dbReference type="Proteomes" id="UP000325395">
    <property type="component" value="Unassembled WGS sequence"/>
</dbReference>
<dbReference type="EMBL" id="ML735687">
    <property type="protein sequence ID" value="KAE8423937.1"/>
    <property type="molecule type" value="Genomic_DNA"/>
</dbReference>
<evidence type="ECO:0000313" key="2">
    <source>
        <dbReference type="EMBL" id="KAE8423937.1"/>
    </source>
</evidence>
<sequence length="283" mass="31187">MNLSQQSSLSILLLCLLPLQATSYRITEYPDNKCEEAPLATHYLSSTDPCTRLHESITPATRMESENTNDDQYDIALYRSDTCKGEVIRVIHKSKGCLLKSIIGSTEAKSARIVPKSIEVSTRNGKSVAKDKQGQAGSEDIRPLISPALHVSFRSMDEEVNGLVRSGWSAEYSVPACDNSRPRNTSLQRVFRSGVGGLARVFNFGVSTVLDYVSRLSAARKLQGGHAVGESGAIKTETLEEQLRIAREYTDKIMDFCARDPECLAFAAQLYEKNTSEQKSKAN</sequence>
<evidence type="ECO:0000313" key="3">
    <source>
        <dbReference type="Proteomes" id="UP000325395"/>
    </source>
</evidence>